<dbReference type="AlphaFoldDB" id="A0A0M9WL48"/>
<protein>
    <submittedName>
        <fullName evidence="1">Uncharacterized protein</fullName>
    </submittedName>
</protein>
<organism evidence="1 2">
    <name type="scientific">Penicillium nordicum</name>
    <dbReference type="NCBI Taxonomy" id="229535"/>
    <lineage>
        <taxon>Eukaryota</taxon>
        <taxon>Fungi</taxon>
        <taxon>Dikarya</taxon>
        <taxon>Ascomycota</taxon>
        <taxon>Pezizomycotina</taxon>
        <taxon>Eurotiomycetes</taxon>
        <taxon>Eurotiomycetidae</taxon>
        <taxon>Eurotiales</taxon>
        <taxon>Aspergillaceae</taxon>
        <taxon>Penicillium</taxon>
    </lineage>
</organism>
<comment type="caution">
    <text evidence="1">The sequence shown here is derived from an EMBL/GenBank/DDBJ whole genome shotgun (WGS) entry which is preliminary data.</text>
</comment>
<evidence type="ECO:0000313" key="2">
    <source>
        <dbReference type="Proteomes" id="UP000037696"/>
    </source>
</evidence>
<evidence type="ECO:0000313" key="1">
    <source>
        <dbReference type="EMBL" id="KOS49009.1"/>
    </source>
</evidence>
<accession>A0A0M9WL48</accession>
<reference evidence="1 2" key="1">
    <citation type="submission" date="2015-08" db="EMBL/GenBank/DDBJ databases">
        <title>Genome sequencing of Penicillium nordicum.</title>
        <authorList>
            <person name="Nguyen H.D."/>
            <person name="Seifert K.A."/>
        </authorList>
    </citation>
    <scope>NUCLEOTIDE SEQUENCE [LARGE SCALE GENOMIC DNA]</scope>
    <source>
        <strain evidence="1 2">DAOMC 185683</strain>
    </source>
</reference>
<sequence>MVCLVSRRVRSTSSHARLPPFDQSIGPSWPIPTATAGSDVSGIHLSAHSLICAISSDWDSSASVDAVSPSLWSGGCLSSTVSRRVVYAVLRAIQPS</sequence>
<proteinExistence type="predicted"/>
<gene>
    <name evidence="1" type="ORF">ACN38_g116</name>
</gene>
<dbReference type="EMBL" id="LHQQ01000001">
    <property type="protein sequence ID" value="KOS49009.1"/>
    <property type="molecule type" value="Genomic_DNA"/>
</dbReference>
<dbReference type="Proteomes" id="UP000037696">
    <property type="component" value="Unassembled WGS sequence"/>
</dbReference>
<name>A0A0M9WL48_9EURO</name>
<keyword evidence="2" id="KW-1185">Reference proteome</keyword>